<dbReference type="InterPro" id="IPR005105">
    <property type="entry name" value="GlnD_Uridyltrans_N"/>
</dbReference>
<dbReference type="Pfam" id="PF10335">
    <property type="entry name" value="DUF294_C"/>
    <property type="match status" value="1"/>
</dbReference>
<reference evidence="4 5" key="1">
    <citation type="submission" date="2024-06" db="EMBL/GenBank/DDBJ databases">
        <title>Genomic Encyclopedia of Type Strains, Phase IV (KMG-IV): sequencing the most valuable type-strain genomes for metagenomic binning, comparative biology and taxonomic classification.</title>
        <authorList>
            <person name="Goeker M."/>
        </authorList>
    </citation>
    <scope>NUCLEOTIDE SEQUENCE [LARGE SCALE GENOMIC DNA]</scope>
    <source>
        <strain evidence="4 5">D-501</strain>
    </source>
</reference>
<sequence>MNPAAPPAAGHAGDPVTDLARAMSTHRVFSALDEADRHALAADMAVERLDAAALVLAGEDHHLQLCWLVQGLAQARDPEGEAADLLLQPGELIGAISAQACAVAAWPVHAVSAVTVARLPQDALLRWCERVRALRFFFPGLASGPATGPGAQSEHGMRMSLITRPVGSLLRHAPVTMSPGDTIRQAARAMRDARISSVLIVDAEQRLTGLITDRDLRNRVVADGLDIERPLADIATLAPVSVQSREPAFQALLLMARHNIHHVPVVENERPVGMITTTDLTEHYSTSAVHLVREIHLQPDTEGLAAVAGKVRGLQRSLVDADATAYSSAHIITAITDALTERLLQLAQARLGPAPVDFVWVAAGSQARNEQTARSDQDNCLVLDDAFDEALHGEYFAALSRFVCDGLAQCGYIHCPGEMMAMTPTWRQPLQRWSQYFRSWTDRPEPKALMLTCVFFDQRAVQGHGALLDALRREMLARTRGNRIFLAHMVSNALGHTPPLGLFGQISTARSGEHRGTIDLKHQGIVPIVDLARVYALAGGHEAVNTHDRLMVAADSREVSAQSAHDLRDGLEFLSMLRIRHQARQIEQGQVPDNFLNPDTLSNLERRQLKDVFVVVQELQNVLSKRYVAGRF</sequence>
<dbReference type="InterPro" id="IPR000595">
    <property type="entry name" value="cNMP-bd_dom"/>
</dbReference>
<keyword evidence="5" id="KW-1185">Reference proteome</keyword>
<dbReference type="Gene3D" id="2.60.120.10">
    <property type="entry name" value="Jelly Rolls"/>
    <property type="match status" value="1"/>
</dbReference>
<dbReference type="CDD" id="cd05401">
    <property type="entry name" value="NT_GlnE_GlnD_like"/>
    <property type="match status" value="1"/>
</dbReference>
<dbReference type="SUPFAM" id="SSF51206">
    <property type="entry name" value="cAMP-binding domain-like"/>
    <property type="match status" value="1"/>
</dbReference>
<dbReference type="InterPro" id="IPR000644">
    <property type="entry name" value="CBS_dom"/>
</dbReference>
<dbReference type="PROSITE" id="PS51371">
    <property type="entry name" value="CBS"/>
    <property type="match status" value="2"/>
</dbReference>
<feature type="domain" description="CBS" evidence="3">
    <location>
        <begin position="170"/>
        <end position="227"/>
    </location>
</feature>
<dbReference type="InterPro" id="IPR051462">
    <property type="entry name" value="CBS_domain-containing"/>
</dbReference>
<evidence type="ECO:0000256" key="1">
    <source>
        <dbReference type="ARBA" id="ARBA00022737"/>
    </source>
</evidence>
<dbReference type="Gene3D" id="3.10.580.10">
    <property type="entry name" value="CBS-domain"/>
    <property type="match status" value="1"/>
</dbReference>
<dbReference type="Pfam" id="PF00571">
    <property type="entry name" value="CBS"/>
    <property type="match status" value="2"/>
</dbReference>
<dbReference type="PANTHER" id="PTHR48108">
    <property type="entry name" value="CBS DOMAIN-CONTAINING PROTEIN CBSX2, CHLOROPLASTIC"/>
    <property type="match status" value="1"/>
</dbReference>
<dbReference type="RefSeq" id="WP_244954343.1">
    <property type="nucleotide sequence ID" value="NZ_CP035708.1"/>
</dbReference>
<evidence type="ECO:0000313" key="5">
    <source>
        <dbReference type="Proteomes" id="UP001549111"/>
    </source>
</evidence>
<comment type="caution">
    <text evidence="4">The sequence shown here is derived from an EMBL/GenBank/DDBJ whole genome shotgun (WGS) entry which is preliminary data.</text>
</comment>
<gene>
    <name evidence="4" type="ORF">ABIC99_000871</name>
</gene>
<dbReference type="PANTHER" id="PTHR48108:SF31">
    <property type="entry name" value="CBS DOMAIN AND CYCLIC NUCLEOTIDE-REGULATED NUCLEOTIDYLTRANSFERASE"/>
    <property type="match status" value="1"/>
</dbReference>
<organism evidence="4 5">
    <name type="scientific">Sphaerotilus sulfidivorans</name>
    <dbReference type="NCBI Taxonomy" id="639200"/>
    <lineage>
        <taxon>Bacteria</taxon>
        <taxon>Pseudomonadati</taxon>
        <taxon>Pseudomonadota</taxon>
        <taxon>Betaproteobacteria</taxon>
        <taxon>Burkholderiales</taxon>
        <taxon>Sphaerotilaceae</taxon>
        <taxon>Sphaerotilus</taxon>
    </lineage>
</organism>
<proteinExistence type="predicted"/>
<keyword evidence="1" id="KW-0677">Repeat</keyword>
<dbReference type="CDD" id="cd00038">
    <property type="entry name" value="CAP_ED"/>
    <property type="match status" value="1"/>
</dbReference>
<dbReference type="CDD" id="cd04587">
    <property type="entry name" value="CBS_pair_CAP-ED_NT_Pol-beta-like_DUF294_assoc"/>
    <property type="match status" value="1"/>
</dbReference>
<feature type="domain" description="CBS" evidence="3">
    <location>
        <begin position="234"/>
        <end position="292"/>
    </location>
</feature>
<dbReference type="Proteomes" id="UP001549111">
    <property type="component" value="Unassembled WGS sequence"/>
</dbReference>
<dbReference type="SMART" id="SM00116">
    <property type="entry name" value="CBS"/>
    <property type="match status" value="2"/>
</dbReference>
<dbReference type="InterPro" id="IPR018821">
    <property type="entry name" value="DUF294_put_nucleoTrafse_sb-bd"/>
</dbReference>
<dbReference type="InterPro" id="IPR018490">
    <property type="entry name" value="cNMP-bd_dom_sf"/>
</dbReference>
<accession>A0ABV2IJI3</accession>
<evidence type="ECO:0000256" key="2">
    <source>
        <dbReference type="PROSITE-ProRule" id="PRU00703"/>
    </source>
</evidence>
<dbReference type="SUPFAM" id="SSF54631">
    <property type="entry name" value="CBS-domain pair"/>
    <property type="match status" value="1"/>
</dbReference>
<dbReference type="Pfam" id="PF03445">
    <property type="entry name" value="DUF294"/>
    <property type="match status" value="1"/>
</dbReference>
<protein>
    <submittedName>
        <fullName evidence="4">CBS domain-containing protein</fullName>
    </submittedName>
</protein>
<evidence type="ECO:0000313" key="4">
    <source>
        <dbReference type="EMBL" id="MET3603087.1"/>
    </source>
</evidence>
<keyword evidence="2" id="KW-0129">CBS domain</keyword>
<dbReference type="EMBL" id="JBEPLS010000002">
    <property type="protein sequence ID" value="MET3603087.1"/>
    <property type="molecule type" value="Genomic_DNA"/>
</dbReference>
<dbReference type="InterPro" id="IPR014710">
    <property type="entry name" value="RmlC-like_jellyroll"/>
</dbReference>
<name>A0ABV2IJI3_9BURK</name>
<evidence type="ECO:0000259" key="3">
    <source>
        <dbReference type="PROSITE" id="PS51371"/>
    </source>
</evidence>
<dbReference type="InterPro" id="IPR046342">
    <property type="entry name" value="CBS_dom_sf"/>
</dbReference>